<reference evidence="2" key="1">
    <citation type="submission" date="2020-05" db="EMBL/GenBank/DDBJ databases">
        <title>Phylogenomic resolution of chytrid fungi.</title>
        <authorList>
            <person name="Stajich J.E."/>
            <person name="Amses K."/>
            <person name="Simmons R."/>
            <person name="Seto K."/>
            <person name="Myers J."/>
            <person name="Bonds A."/>
            <person name="Quandt C.A."/>
            <person name="Barry K."/>
            <person name="Liu P."/>
            <person name="Grigoriev I."/>
            <person name="Longcore J.E."/>
            <person name="James T.Y."/>
        </authorList>
    </citation>
    <scope>NUCLEOTIDE SEQUENCE</scope>
    <source>
        <strain evidence="2">JEL0379</strain>
    </source>
</reference>
<feature type="compositionally biased region" description="Polar residues" evidence="1">
    <location>
        <begin position="759"/>
        <end position="771"/>
    </location>
</feature>
<evidence type="ECO:0000313" key="2">
    <source>
        <dbReference type="EMBL" id="KAJ3174582.1"/>
    </source>
</evidence>
<gene>
    <name evidence="2" type="ORF">HDU87_007064</name>
</gene>
<evidence type="ECO:0000313" key="3">
    <source>
        <dbReference type="Proteomes" id="UP001212152"/>
    </source>
</evidence>
<feature type="region of interest" description="Disordered" evidence="1">
    <location>
        <begin position="695"/>
        <end position="717"/>
    </location>
</feature>
<feature type="compositionally biased region" description="Basic and acidic residues" evidence="1">
    <location>
        <begin position="650"/>
        <end position="661"/>
    </location>
</feature>
<feature type="region of interest" description="Disordered" evidence="1">
    <location>
        <begin position="881"/>
        <end position="906"/>
    </location>
</feature>
<feature type="compositionally biased region" description="Basic and acidic residues" evidence="1">
    <location>
        <begin position="213"/>
        <end position="225"/>
    </location>
</feature>
<feature type="region of interest" description="Disordered" evidence="1">
    <location>
        <begin position="118"/>
        <end position="246"/>
    </location>
</feature>
<feature type="region of interest" description="Disordered" evidence="1">
    <location>
        <begin position="596"/>
        <end position="671"/>
    </location>
</feature>
<feature type="region of interest" description="Disordered" evidence="1">
    <location>
        <begin position="759"/>
        <end position="798"/>
    </location>
</feature>
<feature type="compositionally biased region" description="Polar residues" evidence="1">
    <location>
        <begin position="118"/>
        <end position="130"/>
    </location>
</feature>
<proteinExistence type="predicted"/>
<feature type="region of interest" description="Disordered" evidence="1">
    <location>
        <begin position="338"/>
        <end position="375"/>
    </location>
</feature>
<name>A0AAD5TEM4_9FUNG</name>
<sequence>MSFAAANSNPMTSLQTRNFATATALDGLKQSLDQAAALLERAKLREQTTSHSLLRSRLPSVVSAAGQDTSTVVPVIQAQRDGKATITSTILEDSLRQFREETLRISAQNFDFIKASTGYNDSDTSGQASSPDDPAPQPQASVALNPTRSGKDDAPAPLAASGTEDSGNRVGSPRLPKFTSPKLPSASMSQPGDNEAGWSKEVEDSAAVLSKTAAEELLRPPDDALSKSPNRGRGDRDAPAKKGVMDTNPITNAVINMPPLDTNLAILETWREKSHKVYQKLYQLQWSEASEQSDAAHKLAFKQISQLQELVEQQADWQISRVRKMQALMLKERDEHLSISRQVPPRPESLVAAPHPLADDGLAPLASQPDSTPRSQVTRELRESVSELKPNLPLPADYLNAEQQTEMSNDPLLKIDAAYGKLATSVLADGIGAALQELESVWSKMDTAPIVMPISGEPVFAPNAASSREAVGGLAVEPGATNPTANPGAELQKAEFDYRAITEALQELSRTSVRLVTEKSQRVPNRLKVLEDPFLAATDDGWDHAHWRDTSFSKIVDRNGREFTAGKLFRDSAKRRASLDHRKALKERQERLAVSKAYSLSDSNAGHNLATPSPPLRRRAHGKENSAPGIPARLPRHAKDSKTVARSPRHAKESKTVETPRKPPMTHPFISEPAVSSADLLVSNLPIAYQKLARQPVPVTSRARIPSPQKNADPPGIRKLSTLEFDEASQTPRPSKQQATQFETFEAQILDNLARPQQVRNTQAAGTQSSPPRVAEAQTTTSPGPTPPKPASPLGSTALRYPSTEELKQAMRSIVRQELEKRNPVSLLSQESTFEERLAQWVQAEVLVLKTPQPMAAPATPPPPAQPRLRDAGIQAEVQVSGYAPSPPGRPSPPVVARQMRPSRQAADVAMRTAESLIDAVMGPEVRQIVAHCVQEATTYTTQPPNQQMDITTTGTTTGAAQEAAIISELRLLRQGLKAKGHHTGETTIQQPDVMWMARHEERLRAMEERLRAQILHNAVPASPYRHQMRDPPFTAPQRDADDEIMYQQRLADLIREAAEVQARRDQHLTIDVSAIRPSAQNVTVDETFEELDMPSHEMFEDNEARHRADIARQEVLRLQEEPEDEKSRIRKLKQLSRRAAAAETVIPQPRAGQSVREQRQSSPIATAQRTHTKSMTSDAAEHSVSEHCARDVSISLPSIHSKSTPHKEASNSGSGSGSGDAYSIGITSSLGGGIMTTTAATSIILSDGEVLTNSYSDGEARIGVGGMVGHRHAQAFAVDNNAGAAGTHHEERYHSYSFTEQRGMLIPPVSLSPGFERMEYVPLPRRRDKQDFSSPDEDEDAFVVKSVGELSASAEHWPMLGQSLLGGNDSEESGVSVGQPGAGLFPVISKFDSG</sequence>
<feature type="region of interest" description="Disordered" evidence="1">
    <location>
        <begin position="1361"/>
        <end position="1382"/>
    </location>
</feature>
<feature type="compositionally biased region" description="Pro residues" evidence="1">
    <location>
        <begin position="885"/>
        <end position="894"/>
    </location>
</feature>
<dbReference type="Proteomes" id="UP001212152">
    <property type="component" value="Unassembled WGS sequence"/>
</dbReference>
<accession>A0AAD5TEM4</accession>
<comment type="caution">
    <text evidence="2">The sequence shown here is derived from an EMBL/GenBank/DDBJ whole genome shotgun (WGS) entry which is preliminary data.</text>
</comment>
<dbReference type="EMBL" id="JADGJQ010000063">
    <property type="protein sequence ID" value="KAJ3174582.1"/>
    <property type="molecule type" value="Genomic_DNA"/>
</dbReference>
<feature type="compositionally biased region" description="Basic and acidic residues" evidence="1">
    <location>
        <begin position="232"/>
        <end position="244"/>
    </location>
</feature>
<organism evidence="2 3">
    <name type="scientific">Geranomyces variabilis</name>
    <dbReference type="NCBI Taxonomy" id="109894"/>
    <lineage>
        <taxon>Eukaryota</taxon>
        <taxon>Fungi</taxon>
        <taxon>Fungi incertae sedis</taxon>
        <taxon>Chytridiomycota</taxon>
        <taxon>Chytridiomycota incertae sedis</taxon>
        <taxon>Chytridiomycetes</taxon>
        <taxon>Spizellomycetales</taxon>
        <taxon>Powellomycetaceae</taxon>
        <taxon>Geranomyces</taxon>
    </lineage>
</organism>
<protein>
    <submittedName>
        <fullName evidence="2">Uncharacterized protein</fullName>
    </submittedName>
</protein>
<feature type="compositionally biased region" description="Polar residues" evidence="1">
    <location>
        <begin position="138"/>
        <end position="148"/>
    </location>
</feature>
<feature type="region of interest" description="Disordered" evidence="1">
    <location>
        <begin position="1118"/>
        <end position="1220"/>
    </location>
</feature>
<feature type="compositionally biased region" description="Polar residues" evidence="1">
    <location>
        <begin position="1161"/>
        <end position="1178"/>
    </location>
</feature>
<evidence type="ECO:0000256" key="1">
    <source>
        <dbReference type="SAM" id="MobiDB-lite"/>
    </source>
</evidence>
<keyword evidence="3" id="KW-1185">Reference proteome</keyword>
<feature type="compositionally biased region" description="Basic and acidic residues" evidence="1">
    <location>
        <begin position="1180"/>
        <end position="1191"/>
    </location>
</feature>